<dbReference type="GO" id="GO:0003677">
    <property type="term" value="F:DNA binding"/>
    <property type="evidence" value="ECO:0007669"/>
    <property type="project" value="UniProtKB-KW"/>
</dbReference>
<accession>A0AA35WAH5</accession>
<keyword evidence="2" id="KW-0238">DNA-binding</keyword>
<dbReference type="InterPro" id="IPR052509">
    <property type="entry name" value="Metal_resp_DNA-bind_regulator"/>
</dbReference>
<feature type="domain" description="Transcription regulator PadR N-terminal" evidence="1">
    <location>
        <begin position="1"/>
        <end position="65"/>
    </location>
</feature>
<organism evidence="2 3">
    <name type="scientific">Geodia barretti</name>
    <name type="common">Barrett's horny sponge</name>
    <dbReference type="NCBI Taxonomy" id="519541"/>
    <lineage>
        <taxon>Eukaryota</taxon>
        <taxon>Metazoa</taxon>
        <taxon>Porifera</taxon>
        <taxon>Demospongiae</taxon>
        <taxon>Heteroscleromorpha</taxon>
        <taxon>Tetractinellida</taxon>
        <taxon>Astrophorina</taxon>
        <taxon>Geodiidae</taxon>
        <taxon>Geodia</taxon>
    </lineage>
</organism>
<dbReference type="InterPro" id="IPR036388">
    <property type="entry name" value="WH-like_DNA-bd_sf"/>
</dbReference>
<evidence type="ECO:0000313" key="3">
    <source>
        <dbReference type="Proteomes" id="UP001174909"/>
    </source>
</evidence>
<dbReference type="Proteomes" id="UP001174909">
    <property type="component" value="Unassembled WGS sequence"/>
</dbReference>
<comment type="caution">
    <text evidence="2">The sequence shown here is derived from an EMBL/GenBank/DDBJ whole genome shotgun (WGS) entry which is preliminary data.</text>
</comment>
<dbReference type="PANTHER" id="PTHR33169">
    <property type="entry name" value="PADR-FAMILY TRANSCRIPTIONAL REGULATOR"/>
    <property type="match status" value="1"/>
</dbReference>
<dbReference type="InterPro" id="IPR005149">
    <property type="entry name" value="Tscrpt_reg_PadR_N"/>
</dbReference>
<dbReference type="Pfam" id="PF03551">
    <property type="entry name" value="PadR"/>
    <property type="match status" value="1"/>
</dbReference>
<protein>
    <submittedName>
        <fullName evidence="2">DNA-binding protein YwzG</fullName>
    </submittedName>
</protein>
<sequence length="92" mass="10623">MYGYQLAKEMEKKSGGYFHLKEGTLYPALHRLERDGLIEGHWELSQSGQSRRYYHVSTRGMDRLDAMLAEWNTFSDAVNRIARPVSLPAYVA</sequence>
<name>A0AA35WAH5_GEOBA</name>
<evidence type="ECO:0000313" key="2">
    <source>
        <dbReference type="EMBL" id="CAI8007615.1"/>
    </source>
</evidence>
<dbReference type="Gene3D" id="1.10.10.10">
    <property type="entry name" value="Winged helix-like DNA-binding domain superfamily/Winged helix DNA-binding domain"/>
    <property type="match status" value="1"/>
</dbReference>
<reference evidence="2" key="1">
    <citation type="submission" date="2023-03" db="EMBL/GenBank/DDBJ databases">
        <authorList>
            <person name="Steffen K."/>
            <person name="Cardenas P."/>
        </authorList>
    </citation>
    <scope>NUCLEOTIDE SEQUENCE</scope>
</reference>
<dbReference type="InterPro" id="IPR036390">
    <property type="entry name" value="WH_DNA-bd_sf"/>
</dbReference>
<dbReference type="PANTHER" id="PTHR33169:SF14">
    <property type="entry name" value="TRANSCRIPTIONAL REGULATOR RV3488"/>
    <property type="match status" value="1"/>
</dbReference>
<dbReference type="AlphaFoldDB" id="A0AA35WAH5"/>
<dbReference type="SUPFAM" id="SSF46785">
    <property type="entry name" value="Winged helix' DNA-binding domain"/>
    <property type="match status" value="1"/>
</dbReference>
<gene>
    <name evidence="2" type="ORF">GBAR_LOCUS5300</name>
</gene>
<evidence type="ECO:0000259" key="1">
    <source>
        <dbReference type="Pfam" id="PF03551"/>
    </source>
</evidence>
<keyword evidence="3" id="KW-1185">Reference proteome</keyword>
<dbReference type="EMBL" id="CASHTH010000792">
    <property type="protein sequence ID" value="CAI8007615.1"/>
    <property type="molecule type" value="Genomic_DNA"/>
</dbReference>
<proteinExistence type="predicted"/>